<reference evidence="1 2" key="1">
    <citation type="submission" date="2016-10" db="EMBL/GenBank/DDBJ databases">
        <authorList>
            <person name="de Groot N.N."/>
        </authorList>
    </citation>
    <scope>NUCLEOTIDE SEQUENCE [LARGE SCALE GENOMIC DNA]</scope>
    <source>
        <strain evidence="1 2">CGMCC 1.5070</strain>
    </source>
</reference>
<dbReference type="OrthoDB" id="1956557at2"/>
<dbReference type="EMBL" id="FOCG01000003">
    <property type="protein sequence ID" value="SEN08931.1"/>
    <property type="molecule type" value="Genomic_DNA"/>
</dbReference>
<sequence>MKKFIPKEKLSKKARRKLNVAQRITWGAINPVCRKPANSKSYNRKKVQIGDDSFQSGLFYCIFNSTVILPV</sequence>
<dbReference type="Proteomes" id="UP000199158">
    <property type="component" value="Unassembled WGS sequence"/>
</dbReference>
<proteinExistence type="predicted"/>
<name>A0A1H8DNL4_9FIRM</name>
<evidence type="ECO:0000313" key="2">
    <source>
        <dbReference type="Proteomes" id="UP000199158"/>
    </source>
</evidence>
<keyword evidence="2" id="KW-1185">Reference proteome</keyword>
<evidence type="ECO:0000313" key="1">
    <source>
        <dbReference type="EMBL" id="SEN08931.1"/>
    </source>
</evidence>
<dbReference type="AlphaFoldDB" id="A0A1H8DNL4"/>
<organism evidence="1 2">
    <name type="scientific">Hydrogenoanaerobacterium saccharovorans</name>
    <dbReference type="NCBI Taxonomy" id="474960"/>
    <lineage>
        <taxon>Bacteria</taxon>
        <taxon>Bacillati</taxon>
        <taxon>Bacillota</taxon>
        <taxon>Clostridia</taxon>
        <taxon>Eubacteriales</taxon>
        <taxon>Oscillospiraceae</taxon>
        <taxon>Hydrogenoanaerobacterium</taxon>
    </lineage>
</organism>
<protein>
    <submittedName>
        <fullName evidence="1">Uncharacterized protein</fullName>
    </submittedName>
</protein>
<dbReference type="RefSeq" id="WP_092756082.1">
    <property type="nucleotide sequence ID" value="NZ_FOCG01000003.1"/>
</dbReference>
<gene>
    <name evidence="1" type="ORF">SAMN05216180_2716</name>
</gene>
<accession>A0A1H8DNL4</accession>